<dbReference type="InterPro" id="IPR005119">
    <property type="entry name" value="LysR_subst-bd"/>
</dbReference>
<comment type="similarity">
    <text evidence="1">Belongs to the LysR transcriptional regulatory family.</text>
</comment>
<dbReference type="GO" id="GO:0043565">
    <property type="term" value="F:sequence-specific DNA binding"/>
    <property type="evidence" value="ECO:0007669"/>
    <property type="project" value="TreeGrafter"/>
</dbReference>
<dbReference type="FunFam" id="1.10.10.10:FF:000001">
    <property type="entry name" value="LysR family transcriptional regulator"/>
    <property type="match status" value="1"/>
</dbReference>
<reference evidence="6 7" key="1">
    <citation type="submission" date="2023-02" db="EMBL/GenBank/DDBJ databases">
        <title>Complete genome sequence of a novel bacterium Oceanimonas sp. NTOU-MSR1 isolated from marine coast sediment.</title>
        <authorList>
            <person name="Yang H.-T."/>
            <person name="Chen Y.-L."/>
            <person name="Ho Y.-N."/>
        </authorList>
    </citation>
    <scope>NUCLEOTIDE SEQUENCE [LARGE SCALE GENOMIC DNA]</scope>
    <source>
        <strain evidence="6 7">NTOU-MSR1</strain>
    </source>
</reference>
<dbReference type="InterPro" id="IPR036388">
    <property type="entry name" value="WH-like_DNA-bd_sf"/>
</dbReference>
<evidence type="ECO:0000313" key="7">
    <source>
        <dbReference type="Proteomes" id="UP001223802"/>
    </source>
</evidence>
<evidence type="ECO:0000256" key="4">
    <source>
        <dbReference type="ARBA" id="ARBA00023163"/>
    </source>
</evidence>
<evidence type="ECO:0000259" key="5">
    <source>
        <dbReference type="PROSITE" id="PS50931"/>
    </source>
</evidence>
<gene>
    <name evidence="6" type="ORF">PU634_04640</name>
</gene>
<evidence type="ECO:0000313" key="6">
    <source>
        <dbReference type="EMBL" id="WMC11654.1"/>
    </source>
</evidence>
<feature type="domain" description="HTH lysR-type" evidence="5">
    <location>
        <begin position="6"/>
        <end position="63"/>
    </location>
</feature>
<dbReference type="KEGG" id="ope:PU634_04640"/>
<dbReference type="AlphaFoldDB" id="A0AA50KQ48"/>
<dbReference type="Pfam" id="PF03466">
    <property type="entry name" value="LysR_substrate"/>
    <property type="match status" value="1"/>
</dbReference>
<dbReference type="GO" id="GO:0006351">
    <property type="term" value="P:DNA-templated transcription"/>
    <property type="evidence" value="ECO:0007669"/>
    <property type="project" value="TreeGrafter"/>
</dbReference>
<dbReference type="InterPro" id="IPR058163">
    <property type="entry name" value="LysR-type_TF_proteobact-type"/>
</dbReference>
<dbReference type="PRINTS" id="PR00039">
    <property type="entry name" value="HTHLYSR"/>
</dbReference>
<dbReference type="Gene3D" id="1.10.10.10">
    <property type="entry name" value="Winged helix-like DNA-binding domain superfamily/Winged helix DNA-binding domain"/>
    <property type="match status" value="1"/>
</dbReference>
<dbReference type="PROSITE" id="PS50931">
    <property type="entry name" value="HTH_LYSR"/>
    <property type="match status" value="1"/>
</dbReference>
<dbReference type="InterPro" id="IPR036390">
    <property type="entry name" value="WH_DNA-bd_sf"/>
</dbReference>
<keyword evidence="4" id="KW-0804">Transcription</keyword>
<dbReference type="Proteomes" id="UP001223802">
    <property type="component" value="Chromosome"/>
</dbReference>
<protein>
    <submittedName>
        <fullName evidence="6">LysR substrate-binding domain-containing protein</fullName>
    </submittedName>
</protein>
<dbReference type="SUPFAM" id="SSF46785">
    <property type="entry name" value="Winged helix' DNA-binding domain"/>
    <property type="match status" value="1"/>
</dbReference>
<dbReference type="EMBL" id="CP118224">
    <property type="protein sequence ID" value="WMC11654.1"/>
    <property type="molecule type" value="Genomic_DNA"/>
</dbReference>
<evidence type="ECO:0000256" key="1">
    <source>
        <dbReference type="ARBA" id="ARBA00009437"/>
    </source>
</evidence>
<dbReference type="PANTHER" id="PTHR30537">
    <property type="entry name" value="HTH-TYPE TRANSCRIPTIONAL REGULATOR"/>
    <property type="match status" value="1"/>
</dbReference>
<dbReference type="RefSeq" id="WP_306762889.1">
    <property type="nucleotide sequence ID" value="NZ_CP118224.1"/>
</dbReference>
<dbReference type="PANTHER" id="PTHR30537:SF74">
    <property type="entry name" value="HTH-TYPE TRANSCRIPTIONAL REGULATOR TRPI"/>
    <property type="match status" value="1"/>
</dbReference>
<accession>A0AA50KQ48</accession>
<evidence type="ECO:0000256" key="3">
    <source>
        <dbReference type="ARBA" id="ARBA00023125"/>
    </source>
</evidence>
<keyword evidence="2" id="KW-0805">Transcription regulation</keyword>
<dbReference type="SUPFAM" id="SSF53850">
    <property type="entry name" value="Periplasmic binding protein-like II"/>
    <property type="match status" value="1"/>
</dbReference>
<dbReference type="Gene3D" id="3.40.190.10">
    <property type="entry name" value="Periplasmic binding protein-like II"/>
    <property type="match status" value="2"/>
</dbReference>
<sequence length="301" mass="33840">MKTPLPPLRALIAFEAAVRHGSFKLAANELNISPGAVSQQIRKLEDWLGFTLFVRDIRQVTVTEPGLEYYGRIAPPLAQIRQASEACRKHHDHSVCLSLTPALAARWLGPRIADFIEVHPGIDLRINSVSHPVDFERESVDLAIRHFDGRNPHLEVHLLQQDEVMALCSPEYRDRLGLSEPDDIAGAVLLHIAPYVQWDEWLDRFTALGKMARQRIRALYFDQSLLAIDAAKRGQGMVLSNGLLAAEEIGSGELINPFGCSLCTCKGYYLVHPKRSPLSPEANLLKQWLIKQFEQLPNSFR</sequence>
<evidence type="ECO:0000256" key="2">
    <source>
        <dbReference type="ARBA" id="ARBA00023015"/>
    </source>
</evidence>
<keyword evidence="3" id="KW-0238">DNA-binding</keyword>
<proteinExistence type="inferred from homology"/>
<dbReference type="InterPro" id="IPR000847">
    <property type="entry name" value="LysR_HTH_N"/>
</dbReference>
<dbReference type="CDD" id="cd08432">
    <property type="entry name" value="PBP2_GcdR_TrpI_HvrB_AmpR_like"/>
    <property type="match status" value="1"/>
</dbReference>
<name>A0AA50KQ48_9GAMM</name>
<keyword evidence="7" id="KW-1185">Reference proteome</keyword>
<organism evidence="6 7">
    <name type="scientific">Oceanimonas pelagia</name>
    <dbReference type="NCBI Taxonomy" id="3028314"/>
    <lineage>
        <taxon>Bacteria</taxon>
        <taxon>Pseudomonadati</taxon>
        <taxon>Pseudomonadota</taxon>
        <taxon>Gammaproteobacteria</taxon>
        <taxon>Aeromonadales</taxon>
        <taxon>Aeromonadaceae</taxon>
        <taxon>Oceanimonas</taxon>
    </lineage>
</organism>
<dbReference type="GO" id="GO:0003700">
    <property type="term" value="F:DNA-binding transcription factor activity"/>
    <property type="evidence" value="ECO:0007669"/>
    <property type="project" value="InterPro"/>
</dbReference>
<dbReference type="Pfam" id="PF00126">
    <property type="entry name" value="HTH_1"/>
    <property type="match status" value="1"/>
</dbReference>